<comment type="function">
    <text evidence="17">Ionotropic glutamate receptor that functions as a cation-permeable ligand-gated ion channel, gated by L-glutamate and the glutamatergic agonist kainic acid. L-glutamate acts as an excitatory neurotransmitter at many synapses in the central nervous system. Binding of the excitatory neurotransmitter L-glutamate induces a conformation change, leading to the opening of the cation channel, and thereby converts the chemical signal to an electrical impulse. The receptor then desensitizes rapidly and enters a transient inactive state, characterized by the presence of bound agonist.</text>
</comment>
<evidence type="ECO:0000256" key="5">
    <source>
        <dbReference type="ARBA" id="ARBA00023018"/>
    </source>
</evidence>
<evidence type="ECO:0000259" key="23">
    <source>
        <dbReference type="SMART" id="SM00079"/>
    </source>
</evidence>
<dbReference type="Pfam" id="PF00060">
    <property type="entry name" value="Lig_chan"/>
    <property type="match status" value="1"/>
</dbReference>
<feature type="binding site" evidence="19">
    <location>
        <position position="503"/>
    </location>
    <ligand>
        <name>L-glutamate</name>
        <dbReference type="ChEBI" id="CHEBI:29985"/>
    </ligand>
</feature>
<proteinExistence type="inferred from homology"/>
<dbReference type="InterPro" id="IPR015683">
    <property type="entry name" value="Ionotropic_Glu_rcpt"/>
</dbReference>
<dbReference type="Proteomes" id="UP000694701">
    <property type="component" value="Unplaced"/>
</dbReference>
<keyword evidence="21" id="KW-1015">Disulfide bond</keyword>
<evidence type="ECO:0000256" key="4">
    <source>
        <dbReference type="ARBA" id="ARBA00022989"/>
    </source>
</evidence>
<evidence type="ECO:0000256" key="8">
    <source>
        <dbReference type="ARBA" id="ARBA00023170"/>
    </source>
</evidence>
<evidence type="ECO:0000256" key="21">
    <source>
        <dbReference type="PIRSR" id="PIRSR601508-3"/>
    </source>
</evidence>
<evidence type="ECO:0000256" key="13">
    <source>
        <dbReference type="ARBA" id="ARBA00034104"/>
    </source>
</evidence>
<accession>A0A8C2EE98</accession>
<dbReference type="Ensembl" id="ENSCCRT00020042945.1">
    <property type="protein sequence ID" value="ENSCCRP00020039340.1"/>
    <property type="gene ID" value="ENSCCRG00020016438.1"/>
</dbReference>
<dbReference type="InterPro" id="IPR001508">
    <property type="entry name" value="Iono_Glu_rcpt_met"/>
</dbReference>
<comment type="subunit">
    <text evidence="18">Homotetramer and heterotetramer with GRIK5. Tetramers may be formed by the dimerization of dimers.</text>
</comment>
<sequence length="905" mass="102328">MVPGFVSGFSFGSFDSDFSCLIVWGIFEQMDGPVALVSSEELAFKFAVNNINRNRTLLPNTTLTYDIQRINIYDSFEASRKACDQLSLGVVAIFGPSHSSSSNAVQSICNALEVPHIQVRWKHHPMDNRDSFYANLYPDYSSLSYAILDLVQFLKWKTATVVYDDSTGLIRLQELIMAPSRYNIRLKIRQLPLDTTDTRPLLKEMKRSREFRIIFDCSHIMAAQILKQVSSYSVKVMHTHIILSSDDLMAINLEPYRFCGVNMTGFRILNVDNPQVVSIVEKWSLERQIPPKPDSGLLEGIMTTDAALTYDAVHIVSVSYQHAPQMTVNSLQCHRHKPWRFGGRFMSFIKESHWDGLTGRLCFNKTTGLRTDFDLDIVSLKEEGLQKVGKWSASGGLNITEVPRQNGMNITDSLSNRSLVITTILEELYVMLKKSDKALVGNDRFEGFCIDLLKELASILVFSYEIHLVPDGKYGFQDDKGQWNGMIKELMEHRADLAVAPLTITFMREKAIDFSKPFLNTGISILYRRPNSTNSGFFSFLNPMTPDIWVYILLAYLGVSCVLFVIARFSPYEWYDAHPCNPGSDVVENNFTLLNSFWFGVGSLMQQGSELMPKALSTRIIGGIWWFFTLIIISSYTANLAAFLTVERMDSPVDSADDLAKQTKIEYGVVKDGATMSFFKKSRVSTFEKMWAFMSSRQSTSFVKSIEDGIQRVLKSDYALLMESTTIEYVTRINCNLTQVGGIIDSKGYGIGTPKGSPYRDKITIAILGILEDGRLHMLKEKWWSGSSCLEDERYETGPMGIQNLGGIFIVLASGLVLSVFVAIGEFIYKLRKNTEREQRSFCNAVMEEIKLSFTCERRVKHKLHRQPPASVKTDAVINMHSFNDHRLPGKDNMSCKTAMTPVFP</sequence>
<feature type="binding site" evidence="19">
    <location>
        <position position="508"/>
    </location>
    <ligand>
        <name>L-glutamate</name>
        <dbReference type="ChEBI" id="CHEBI:29985"/>
    </ligand>
</feature>
<feature type="disulfide bond" evidence="21">
    <location>
        <begin position="83"/>
        <end position="333"/>
    </location>
</feature>
<name>A0A8C2EE98_CYPCA</name>
<feature type="disulfide bond" evidence="21">
    <location>
        <begin position="735"/>
        <end position="789"/>
    </location>
</feature>
<dbReference type="GO" id="GO:0045211">
    <property type="term" value="C:postsynaptic membrane"/>
    <property type="evidence" value="ECO:0007669"/>
    <property type="project" value="UniProtKB-SubCell"/>
</dbReference>
<dbReference type="FunFam" id="3.40.50.2300:FF:000007">
    <property type="entry name" value="Putative glutamate receptor ionotropic kainate 1"/>
    <property type="match status" value="1"/>
</dbReference>
<evidence type="ECO:0000256" key="12">
    <source>
        <dbReference type="ARBA" id="ARBA00023303"/>
    </source>
</evidence>
<feature type="site" description="Interaction with the cone snail toxin Con-ikot-ikot" evidence="20">
    <location>
        <position position="680"/>
    </location>
</feature>
<evidence type="ECO:0000256" key="22">
    <source>
        <dbReference type="RuleBase" id="RU367118"/>
    </source>
</evidence>
<comment type="function">
    <text evidence="16">Independent of its ionotropic glutamate receptor activity, acts as a thermoreceptor conferring sensitivity to cold temperatures. Functions in dorsal root ganglion neurons.</text>
</comment>
<evidence type="ECO:0000256" key="19">
    <source>
        <dbReference type="PIRSR" id="PIRSR601508-1"/>
    </source>
</evidence>
<evidence type="ECO:0000256" key="3">
    <source>
        <dbReference type="ARBA" id="ARBA00022692"/>
    </source>
</evidence>
<dbReference type="SUPFAM" id="SSF53850">
    <property type="entry name" value="Periplasmic binding protein-like II"/>
    <property type="match status" value="1"/>
</dbReference>
<comment type="similarity">
    <text evidence="15">Belongs to the glutamate-gated ion channel (TC 1.A.10.1) family. GRIK2 subfamily.</text>
</comment>
<evidence type="ECO:0000256" key="2">
    <source>
        <dbReference type="ARBA" id="ARBA00022475"/>
    </source>
</evidence>
<keyword evidence="12 22" id="KW-0407">Ion channel</keyword>
<evidence type="ECO:0000256" key="6">
    <source>
        <dbReference type="ARBA" id="ARBA00023065"/>
    </source>
</evidence>
<evidence type="ECO:0000256" key="15">
    <source>
        <dbReference type="ARBA" id="ARBA00038119"/>
    </source>
</evidence>
<keyword evidence="9" id="KW-0325">Glycoprotein</keyword>
<feature type="transmembrane region" description="Helical" evidence="22">
    <location>
        <begin position="805"/>
        <end position="829"/>
    </location>
</feature>
<keyword evidence="3 22" id="KW-0812">Transmembrane</keyword>
<evidence type="ECO:0000256" key="17">
    <source>
        <dbReference type="ARBA" id="ARBA00059880"/>
    </source>
</evidence>
<dbReference type="SMART" id="SM00079">
    <property type="entry name" value="PBPe"/>
    <property type="match status" value="1"/>
</dbReference>
<dbReference type="Gene3D" id="3.40.190.10">
    <property type="entry name" value="Periplasmic binding protein-like II"/>
    <property type="match status" value="1"/>
</dbReference>
<dbReference type="Pfam" id="PF10613">
    <property type="entry name" value="Lig_chan-Glu_bd"/>
    <property type="match status" value="1"/>
</dbReference>
<feature type="site" description="Crucial to convey clamshell closure to channel opening" evidence="20">
    <location>
        <position position="653"/>
    </location>
</feature>
<dbReference type="FunFam" id="3.40.190.10:FF:000072">
    <property type="entry name" value="glutamate receptor ionotropic, kainate 4"/>
    <property type="match status" value="1"/>
</dbReference>
<reference evidence="25" key="1">
    <citation type="submission" date="2025-08" db="UniProtKB">
        <authorList>
            <consortium name="Ensembl"/>
        </authorList>
    </citation>
    <scope>IDENTIFICATION</scope>
</reference>
<dbReference type="PANTHER" id="PTHR18966">
    <property type="entry name" value="IONOTROPIC GLUTAMATE RECEPTOR"/>
    <property type="match status" value="1"/>
</dbReference>
<keyword evidence="11 22" id="KW-1071">Ligand-gated ion channel</keyword>
<dbReference type="InterPro" id="IPR028082">
    <property type="entry name" value="Peripla_BP_I"/>
</dbReference>
<evidence type="ECO:0000256" key="1">
    <source>
        <dbReference type="ARBA" id="ARBA00022448"/>
    </source>
</evidence>
<evidence type="ECO:0000259" key="24">
    <source>
        <dbReference type="SMART" id="SM00918"/>
    </source>
</evidence>
<keyword evidence="5 22" id="KW-0770">Synapse</keyword>
<dbReference type="FunFam" id="1.10.287.70:FF:000010">
    <property type="entry name" value="Putative glutamate receptor ionotropic kainate 1"/>
    <property type="match status" value="1"/>
</dbReference>
<feature type="binding site" evidence="19">
    <location>
        <position position="675"/>
    </location>
    <ligand>
        <name>L-glutamate</name>
        <dbReference type="ChEBI" id="CHEBI:29985"/>
    </ligand>
</feature>
<organism evidence="25 26">
    <name type="scientific">Cyprinus carpio</name>
    <name type="common">Common carp</name>
    <dbReference type="NCBI Taxonomy" id="7962"/>
    <lineage>
        <taxon>Eukaryota</taxon>
        <taxon>Metazoa</taxon>
        <taxon>Chordata</taxon>
        <taxon>Craniata</taxon>
        <taxon>Vertebrata</taxon>
        <taxon>Euteleostomi</taxon>
        <taxon>Actinopterygii</taxon>
        <taxon>Neopterygii</taxon>
        <taxon>Teleostei</taxon>
        <taxon>Ostariophysi</taxon>
        <taxon>Cypriniformes</taxon>
        <taxon>Cyprinidae</taxon>
        <taxon>Cyprininae</taxon>
        <taxon>Cyprinus</taxon>
    </lineage>
</organism>
<dbReference type="InterPro" id="IPR001828">
    <property type="entry name" value="ANF_lig-bd_rcpt"/>
</dbReference>
<evidence type="ECO:0000256" key="9">
    <source>
        <dbReference type="ARBA" id="ARBA00023180"/>
    </source>
</evidence>
<feature type="transmembrane region" description="Helical" evidence="22">
    <location>
        <begin position="624"/>
        <end position="646"/>
    </location>
</feature>
<evidence type="ECO:0000256" key="16">
    <source>
        <dbReference type="ARBA" id="ARBA00045840"/>
    </source>
</evidence>
<evidence type="ECO:0000313" key="25">
    <source>
        <dbReference type="Ensembl" id="ENSCCRP00020039340.1"/>
    </source>
</evidence>
<dbReference type="Gene3D" id="1.10.287.70">
    <property type="match status" value="1"/>
</dbReference>
<evidence type="ECO:0000256" key="18">
    <source>
        <dbReference type="ARBA" id="ARBA00065522"/>
    </source>
</evidence>
<feature type="domain" description="Ionotropic glutamate receptor L-glutamate and glycine-binding" evidence="24">
    <location>
        <begin position="428"/>
        <end position="492"/>
    </location>
</feature>
<keyword evidence="2 22" id="KW-1003">Cell membrane</keyword>
<evidence type="ECO:0000256" key="7">
    <source>
        <dbReference type="ARBA" id="ARBA00023136"/>
    </source>
</evidence>
<keyword evidence="10 22" id="KW-0628">Postsynaptic cell membrane</keyword>
<dbReference type="SUPFAM" id="SSF53822">
    <property type="entry name" value="Periplasmic binding protein-like I"/>
    <property type="match status" value="1"/>
</dbReference>
<dbReference type="CDD" id="cd06382">
    <property type="entry name" value="PBP1_iGluR_Kainate"/>
    <property type="match status" value="1"/>
</dbReference>
<feature type="binding site" evidence="19">
    <location>
        <position position="723"/>
    </location>
    <ligand>
        <name>L-glutamate</name>
        <dbReference type="ChEBI" id="CHEBI:29985"/>
    </ligand>
</feature>
<dbReference type="Gene3D" id="3.40.50.2300">
    <property type="match status" value="2"/>
</dbReference>
<keyword evidence="4 22" id="KW-1133">Transmembrane helix</keyword>
<keyword evidence="7 22" id="KW-0472">Membrane</keyword>
<dbReference type="GO" id="GO:0015276">
    <property type="term" value="F:ligand-gated monoatomic ion channel activity"/>
    <property type="evidence" value="ECO:0007669"/>
    <property type="project" value="InterPro"/>
</dbReference>
<comment type="function">
    <text evidence="22">Receptor for glutamate that functions as a ligand-gated ion channel in the central nervous system and plays an important role in excitatory synaptic transmission. L-glutamate acts as an excitatory neurotransmitter at many synapses in the central nervous system.</text>
</comment>
<protein>
    <recommendedName>
        <fullName evidence="22">Glutamate receptor</fullName>
    </recommendedName>
</protein>
<dbReference type="PRINTS" id="PR00177">
    <property type="entry name" value="NMDARECEPTOR"/>
</dbReference>
<dbReference type="SMART" id="SM00918">
    <property type="entry name" value="Lig_chan-Glu_bd"/>
    <property type="match status" value="1"/>
</dbReference>
<evidence type="ECO:0000256" key="14">
    <source>
        <dbReference type="ARBA" id="ARBA00036239"/>
    </source>
</evidence>
<dbReference type="AlphaFoldDB" id="A0A8C2EE98"/>
<keyword evidence="6 22" id="KW-0406">Ion transport</keyword>
<evidence type="ECO:0000256" key="10">
    <source>
        <dbReference type="ARBA" id="ARBA00023257"/>
    </source>
</evidence>
<dbReference type="Pfam" id="PF01094">
    <property type="entry name" value="ANF_receptor"/>
    <property type="match status" value="1"/>
</dbReference>
<dbReference type="FunFam" id="3.40.190.10:FF:000240">
    <property type="entry name" value="Glutamate receptor ionotropic, kainate 2"/>
    <property type="match status" value="1"/>
</dbReference>
<keyword evidence="1 22" id="KW-0813">Transport</keyword>
<evidence type="ECO:0000256" key="20">
    <source>
        <dbReference type="PIRSR" id="PIRSR601508-2"/>
    </source>
</evidence>
<dbReference type="InterPro" id="IPR001320">
    <property type="entry name" value="Iontro_rcpt_C"/>
</dbReference>
<dbReference type="InterPro" id="IPR019594">
    <property type="entry name" value="Glu/Gly-bd"/>
</dbReference>
<feature type="domain" description="Ionotropic glutamate receptor C-terminal" evidence="23">
    <location>
        <begin position="418"/>
        <end position="786"/>
    </location>
</feature>
<feature type="transmembrane region" description="Helical" evidence="22">
    <location>
        <begin position="548"/>
        <end position="567"/>
    </location>
</feature>
<keyword evidence="8 22" id="KW-0675">Receptor</keyword>
<feature type="binding site" evidence="19">
    <location>
        <position position="501"/>
    </location>
    <ligand>
        <name>L-glutamate</name>
        <dbReference type="ChEBI" id="CHEBI:29985"/>
    </ligand>
</feature>
<evidence type="ECO:0000313" key="26">
    <source>
        <dbReference type="Proteomes" id="UP000694701"/>
    </source>
</evidence>
<comment type="catalytic activity">
    <reaction evidence="14">
        <text>Na(+)(in) = Na(+)(out)</text>
        <dbReference type="Rhea" id="RHEA:34963"/>
        <dbReference type="ChEBI" id="CHEBI:29101"/>
    </reaction>
</comment>
<dbReference type="GO" id="GO:0038023">
    <property type="term" value="F:signaling receptor activity"/>
    <property type="evidence" value="ECO:0007669"/>
    <property type="project" value="InterPro"/>
</dbReference>
<comment type="subcellular location">
    <subcellularLocation>
        <location evidence="13 22">Postsynaptic cell membrane</location>
        <topology evidence="13 22">Multi-pass membrane protein</topology>
    </subcellularLocation>
</comment>
<evidence type="ECO:0000256" key="11">
    <source>
        <dbReference type="ARBA" id="ARBA00023286"/>
    </source>
</evidence>